<evidence type="ECO:0000256" key="2">
    <source>
        <dbReference type="ARBA" id="ARBA00005748"/>
    </source>
</evidence>
<dbReference type="PANTHER" id="PTHR13598">
    <property type="entry name" value="AT07567P-RELATED"/>
    <property type="match status" value="1"/>
</dbReference>
<name>A0A8C9RFA0_SCLFO</name>
<dbReference type="GO" id="GO:0005637">
    <property type="term" value="C:nuclear inner membrane"/>
    <property type="evidence" value="ECO:0007669"/>
    <property type="project" value="UniProtKB-SubCell"/>
</dbReference>
<feature type="transmembrane region" description="Helical" evidence="9">
    <location>
        <begin position="233"/>
        <end position="254"/>
    </location>
</feature>
<feature type="chain" id="PRO_5034813240" evidence="10">
    <location>
        <begin position="27"/>
        <end position="503"/>
    </location>
</feature>
<evidence type="ECO:0000256" key="5">
    <source>
        <dbReference type="ARBA" id="ARBA00022989"/>
    </source>
</evidence>
<reference evidence="11 12" key="1">
    <citation type="submission" date="2019-04" db="EMBL/GenBank/DDBJ databases">
        <authorList>
            <consortium name="Wellcome Sanger Institute Data Sharing"/>
        </authorList>
    </citation>
    <scope>NUCLEOTIDE SEQUENCE [LARGE SCALE GENOMIC DNA]</scope>
</reference>
<dbReference type="GeneID" id="108924293"/>
<feature type="transmembrane region" description="Helical" evidence="9">
    <location>
        <begin position="293"/>
        <end position="312"/>
    </location>
</feature>
<dbReference type="InterPro" id="IPR019358">
    <property type="entry name" value="NEMP_fam"/>
</dbReference>
<evidence type="ECO:0000256" key="10">
    <source>
        <dbReference type="SAM" id="SignalP"/>
    </source>
</evidence>
<keyword evidence="12" id="KW-1185">Reference proteome</keyword>
<feature type="transmembrane region" description="Helical" evidence="9">
    <location>
        <begin position="266"/>
        <end position="287"/>
    </location>
</feature>
<feature type="transmembrane region" description="Helical" evidence="9">
    <location>
        <begin position="203"/>
        <end position="221"/>
    </location>
</feature>
<gene>
    <name evidence="11" type="primary">NEMP2</name>
    <name evidence="11" type="synonym">nemp2</name>
</gene>
<evidence type="ECO:0000256" key="3">
    <source>
        <dbReference type="ARBA" id="ARBA00022692"/>
    </source>
</evidence>
<dbReference type="GeneTree" id="ENSGT00390000002174"/>
<evidence type="ECO:0000256" key="7">
    <source>
        <dbReference type="ARBA" id="ARBA00023242"/>
    </source>
</evidence>
<evidence type="ECO:0000256" key="6">
    <source>
        <dbReference type="ARBA" id="ARBA00023136"/>
    </source>
</evidence>
<comment type="subcellular location">
    <subcellularLocation>
        <location evidence="1">Nucleus inner membrane</location>
        <topology evidence="1">Multi-pass membrane protein</topology>
        <orientation evidence="1">Nucleoplasmic side</orientation>
    </subcellularLocation>
</comment>
<proteinExistence type="inferred from homology"/>
<feature type="transmembrane region" description="Helical" evidence="9">
    <location>
        <begin position="174"/>
        <end position="196"/>
    </location>
</feature>
<accession>A0A8C9RFA0</accession>
<sequence>MRSGAPETLFLLILQVSVLLCVCAQGSQSYSYADCTQLRENEESTHFGGRCFCYSSGTVIKWKDFWSTFQVRVTGDDSARIVYPIGEGSCYTPDRLAVLLQCLVSQAWAPSASSENGVHIPLVDEDVCFHVQARPNTRYTLHVTGKKLNRLRFGLFAGGLLLFIFAGTLCRSTLFYYIVGVSLGMVSILVFIVLVLKSFIPQRGLFLVLVASCSSLTYLGFQQLLTHWEEVVLLYWKGLLGYVLASGFISFLVCYWRGPVMDKRTLVVLTWTVQAVALGLMSYGMTYPPAACALIGTLVGMKCLSFIWRLFWGICRQTGRLFGSVLGLFRRRRPQVRLLTEEEYREQGEIHTKASLEELRCHCNRPDFPAWDTVLRLRSPQRFAEFLRGGSHVSPGESQSHDNEYGLGGSYFGDMIFSSDHRGAPVPSRAFSMLGSGDDISEDELDCSDPSPPAASPVSGPLPLQPGLLALPPPTFSPPICPYPPTPYTPPPGAEVTEDMELF</sequence>
<keyword evidence="4 10" id="KW-0732">Signal</keyword>
<feature type="signal peptide" evidence="10">
    <location>
        <begin position="1"/>
        <end position="26"/>
    </location>
</feature>
<feature type="compositionally biased region" description="Low complexity" evidence="8">
    <location>
        <begin position="456"/>
        <end position="470"/>
    </location>
</feature>
<evidence type="ECO:0000256" key="9">
    <source>
        <dbReference type="SAM" id="Phobius"/>
    </source>
</evidence>
<organism evidence="11 12">
    <name type="scientific">Scleropages formosus</name>
    <name type="common">Asian bonytongue</name>
    <name type="synonym">Osteoglossum formosum</name>
    <dbReference type="NCBI Taxonomy" id="113540"/>
    <lineage>
        <taxon>Eukaryota</taxon>
        <taxon>Metazoa</taxon>
        <taxon>Chordata</taxon>
        <taxon>Craniata</taxon>
        <taxon>Vertebrata</taxon>
        <taxon>Euteleostomi</taxon>
        <taxon>Actinopterygii</taxon>
        <taxon>Neopterygii</taxon>
        <taxon>Teleostei</taxon>
        <taxon>Osteoglossocephala</taxon>
        <taxon>Osteoglossomorpha</taxon>
        <taxon>Osteoglossiformes</taxon>
        <taxon>Osteoglossidae</taxon>
        <taxon>Scleropages</taxon>
    </lineage>
</organism>
<evidence type="ECO:0000256" key="4">
    <source>
        <dbReference type="ARBA" id="ARBA00022729"/>
    </source>
</evidence>
<dbReference type="PANTHER" id="PTHR13598:SF5">
    <property type="entry name" value="NUCLEAR ENVELOPE INTEGRAL MEMBRANE PROTEIN 2"/>
    <property type="match status" value="1"/>
</dbReference>
<keyword evidence="5 9" id="KW-1133">Transmembrane helix</keyword>
<dbReference type="RefSeq" id="XP_018591087.2">
    <property type="nucleotide sequence ID" value="XM_018735571.2"/>
</dbReference>
<keyword evidence="6 9" id="KW-0472">Membrane</keyword>
<protein>
    <submittedName>
        <fullName evidence="11">Nuclear envelope integral membrane protein 2</fullName>
    </submittedName>
</protein>
<dbReference type="Ensembl" id="ENSSFOT00015011411.2">
    <property type="protein sequence ID" value="ENSSFOP00015011262.2"/>
    <property type="gene ID" value="ENSSFOG00015007272.2"/>
</dbReference>
<dbReference type="AlphaFoldDB" id="A0A8C9RFA0"/>
<feature type="region of interest" description="Disordered" evidence="8">
    <location>
        <begin position="428"/>
        <end position="503"/>
    </location>
</feature>
<dbReference type="OrthoDB" id="509138at2759"/>
<comment type="similarity">
    <text evidence="2">Belongs to the NEMP family.</text>
</comment>
<dbReference type="Pfam" id="PF10225">
    <property type="entry name" value="NEMP"/>
    <property type="match status" value="1"/>
</dbReference>
<reference evidence="11" key="2">
    <citation type="submission" date="2025-08" db="UniProtKB">
        <authorList>
            <consortium name="Ensembl"/>
        </authorList>
    </citation>
    <scope>IDENTIFICATION</scope>
</reference>
<evidence type="ECO:0000256" key="8">
    <source>
        <dbReference type="SAM" id="MobiDB-lite"/>
    </source>
</evidence>
<evidence type="ECO:0000256" key="1">
    <source>
        <dbReference type="ARBA" id="ARBA00004575"/>
    </source>
</evidence>
<feature type="compositionally biased region" description="Pro residues" evidence="8">
    <location>
        <begin position="471"/>
        <end position="493"/>
    </location>
</feature>
<dbReference type="GO" id="GO:0001556">
    <property type="term" value="P:oocyte maturation"/>
    <property type="evidence" value="ECO:0007669"/>
    <property type="project" value="Ensembl"/>
</dbReference>
<keyword evidence="7" id="KW-0539">Nucleus</keyword>
<evidence type="ECO:0000313" key="12">
    <source>
        <dbReference type="Proteomes" id="UP000694397"/>
    </source>
</evidence>
<dbReference type="Proteomes" id="UP000694397">
    <property type="component" value="Chromosome 21"/>
</dbReference>
<reference evidence="11" key="3">
    <citation type="submission" date="2025-09" db="UniProtKB">
        <authorList>
            <consortium name="Ensembl"/>
        </authorList>
    </citation>
    <scope>IDENTIFICATION</scope>
</reference>
<keyword evidence="3 9" id="KW-0812">Transmembrane</keyword>
<evidence type="ECO:0000313" key="11">
    <source>
        <dbReference type="Ensembl" id="ENSSFOP00015011262.2"/>
    </source>
</evidence>